<keyword evidence="1" id="KW-0812">Transmembrane</keyword>
<keyword evidence="1" id="KW-0472">Membrane</keyword>
<proteinExistence type="predicted"/>
<organism evidence="2 3">
    <name type="scientific">Vigna mungo</name>
    <name type="common">Black gram</name>
    <name type="synonym">Phaseolus mungo</name>
    <dbReference type="NCBI Taxonomy" id="3915"/>
    <lineage>
        <taxon>Eukaryota</taxon>
        <taxon>Viridiplantae</taxon>
        <taxon>Streptophyta</taxon>
        <taxon>Embryophyta</taxon>
        <taxon>Tracheophyta</taxon>
        <taxon>Spermatophyta</taxon>
        <taxon>Magnoliopsida</taxon>
        <taxon>eudicotyledons</taxon>
        <taxon>Gunneridae</taxon>
        <taxon>Pentapetalae</taxon>
        <taxon>rosids</taxon>
        <taxon>fabids</taxon>
        <taxon>Fabales</taxon>
        <taxon>Fabaceae</taxon>
        <taxon>Papilionoideae</taxon>
        <taxon>50 kb inversion clade</taxon>
        <taxon>NPAAA clade</taxon>
        <taxon>indigoferoid/millettioid clade</taxon>
        <taxon>Phaseoleae</taxon>
        <taxon>Vigna</taxon>
    </lineage>
</organism>
<feature type="transmembrane region" description="Helical" evidence="1">
    <location>
        <begin position="91"/>
        <end position="110"/>
    </location>
</feature>
<accession>A0AAQ3NF99</accession>
<dbReference type="EMBL" id="CP144696">
    <property type="protein sequence ID" value="WVZ09180.1"/>
    <property type="molecule type" value="Genomic_DNA"/>
</dbReference>
<sequence length="125" mass="14281">MSLNTVLLWLSYLSYSSYVTRKTIHYLPNSLMLEIQILLSHISLIKGCYYLMRLFFFLQARILRQMKDSDGNGMDLDLSTNKSLASMSKAWLIQMHSFLIYCYILGLTSAPSLEKLVSTLVKAAA</sequence>
<evidence type="ECO:0000256" key="1">
    <source>
        <dbReference type="SAM" id="Phobius"/>
    </source>
</evidence>
<reference evidence="2 3" key="1">
    <citation type="journal article" date="2023" name="Life. Sci Alliance">
        <title>Evolutionary insights into 3D genome organization and epigenetic landscape of Vigna mungo.</title>
        <authorList>
            <person name="Junaid A."/>
            <person name="Singh B."/>
            <person name="Bhatia S."/>
        </authorList>
    </citation>
    <scope>NUCLEOTIDE SEQUENCE [LARGE SCALE GENOMIC DNA]</scope>
    <source>
        <strain evidence="2">Urdbean</strain>
    </source>
</reference>
<keyword evidence="1" id="KW-1133">Transmembrane helix</keyword>
<dbReference type="AlphaFoldDB" id="A0AAQ3NF99"/>
<name>A0AAQ3NF99_VIGMU</name>
<evidence type="ECO:0000313" key="3">
    <source>
        <dbReference type="Proteomes" id="UP001374535"/>
    </source>
</evidence>
<gene>
    <name evidence="2" type="ORF">V8G54_013710</name>
</gene>
<evidence type="ECO:0000313" key="2">
    <source>
        <dbReference type="EMBL" id="WVZ09180.1"/>
    </source>
</evidence>
<feature type="transmembrane region" description="Helical" evidence="1">
    <location>
        <begin position="37"/>
        <end position="58"/>
    </location>
</feature>
<dbReference type="Proteomes" id="UP001374535">
    <property type="component" value="Chromosome 5"/>
</dbReference>
<protein>
    <submittedName>
        <fullName evidence="2">Uncharacterized protein</fullName>
    </submittedName>
</protein>
<keyword evidence="3" id="KW-1185">Reference proteome</keyword>